<organism evidence="6 7">
    <name type="scientific">Zhihengliuella flava</name>
    <dbReference type="NCBI Taxonomy" id="1285193"/>
    <lineage>
        <taxon>Bacteria</taxon>
        <taxon>Bacillati</taxon>
        <taxon>Actinomycetota</taxon>
        <taxon>Actinomycetes</taxon>
        <taxon>Micrococcales</taxon>
        <taxon>Micrococcaceae</taxon>
        <taxon>Zhihengliuella</taxon>
    </lineage>
</organism>
<dbReference type="Gene3D" id="3.10.310.50">
    <property type="match status" value="1"/>
</dbReference>
<name>A0A931D6Z1_9MICC</name>
<feature type="region of interest" description="Disordered" evidence="2">
    <location>
        <begin position="204"/>
        <end position="233"/>
    </location>
</feature>
<feature type="coiled-coil region" evidence="1">
    <location>
        <begin position="349"/>
        <end position="402"/>
    </location>
</feature>
<protein>
    <submittedName>
        <fullName evidence="6">Membrane protein YgcG/CHASE3 domain sensor protein</fullName>
    </submittedName>
</protein>
<feature type="domain" description="TPM" evidence="5">
    <location>
        <begin position="38"/>
        <end position="157"/>
    </location>
</feature>
<evidence type="ECO:0000256" key="2">
    <source>
        <dbReference type="SAM" id="MobiDB-lite"/>
    </source>
</evidence>
<dbReference type="Proteomes" id="UP000625033">
    <property type="component" value="Unassembled WGS sequence"/>
</dbReference>
<dbReference type="InterPro" id="IPR007621">
    <property type="entry name" value="TPM_dom"/>
</dbReference>
<keyword evidence="3" id="KW-0472">Membrane</keyword>
<keyword evidence="7" id="KW-1185">Reference proteome</keyword>
<feature type="transmembrane region" description="Helical" evidence="3">
    <location>
        <begin position="180"/>
        <end position="199"/>
    </location>
</feature>
<keyword evidence="3" id="KW-1133">Transmembrane helix</keyword>
<feature type="chain" id="PRO_5037618942" evidence="4">
    <location>
        <begin position="27"/>
        <end position="690"/>
    </location>
</feature>
<feature type="transmembrane region" description="Helical" evidence="3">
    <location>
        <begin position="635"/>
        <end position="653"/>
    </location>
</feature>
<comment type="caution">
    <text evidence="6">The sequence shown here is derived from an EMBL/GenBank/DDBJ whole genome shotgun (WGS) entry which is preliminary data.</text>
</comment>
<keyword evidence="1" id="KW-0175">Coiled coil</keyword>
<gene>
    <name evidence="6" type="ORF">IW252_002356</name>
</gene>
<dbReference type="AlphaFoldDB" id="A0A931D6Z1"/>
<keyword evidence="3" id="KW-0812">Transmembrane</keyword>
<dbReference type="RefSeq" id="WP_196836759.1">
    <property type="nucleotide sequence ID" value="NZ_JADOTZ010000001.1"/>
</dbReference>
<reference evidence="6" key="1">
    <citation type="submission" date="2020-11" db="EMBL/GenBank/DDBJ databases">
        <title>Sequencing the genomes of 1000 actinobacteria strains.</title>
        <authorList>
            <person name="Klenk H.-P."/>
        </authorList>
    </citation>
    <scope>NUCLEOTIDE SEQUENCE</scope>
    <source>
        <strain evidence="6">DSM 26152</strain>
    </source>
</reference>
<sequence length="690" mass="73160">MPWAAAVAAWAAVVLLFTVMASPARAADPVDIPAGEYIVDTTGLLDGQAEEVETALADLRQDAGITLFVVVVDAFENPDDREAWTQEVAESKNFGSSDALLAIAATERQGQLAAREGTDLAARAESVWSSHVVPELSSNPLTGEDVAAAAIAAADGLADPTAGSAASAPQGESENGGLNSGWFVVILVGAALVVAVVVAQRRRKAPRQQEVPSGATSAFPSPTPSQHSAPDPLASLSLDELRRRAGSLLVAADDAIKSSEQEIEFARLQYGEAAVATFQEDVATARGHLRESFGYQQQLDDHIPDSEQQQRQWLGQIIRLCDSVNETLEAHHTDFDALRRLETEAPDSIKQLRLEVPQLEERLDQAENTMAELRNRYTDTALAHLSDNIDQASERLEFVTASLAEGEGTEAGSLAMLVRRTEEALSQARLLIDDVLQAPDLFQSTTRELEAAVDDARRDVAAAHAAMQASRIPELAGPAAAVEHVLTSVERKRTEPRTNPEALLRDVEEARAQLDAPMAQLHGEHDRQRRAAEQLRSALHSAQIKIQSTEHFIKARRGGVRSTARTRLAEAERHVDEAVRLSTQDPATALNHANQALHLAEQASQAATEDVDGFGHDMPDLFGGGYRRRRGGSSFGGGLGGAILGGIIINSILDNDHGGGDLFGGGGFGGFSGGGGGFSGGGFGGGGGNF</sequence>
<feature type="signal peptide" evidence="4">
    <location>
        <begin position="1"/>
        <end position="26"/>
    </location>
</feature>
<dbReference type="Pfam" id="PF04536">
    <property type="entry name" value="TPM_phosphatase"/>
    <property type="match status" value="1"/>
</dbReference>
<evidence type="ECO:0000313" key="6">
    <source>
        <dbReference type="EMBL" id="MBG6085589.1"/>
    </source>
</evidence>
<evidence type="ECO:0000259" key="5">
    <source>
        <dbReference type="Pfam" id="PF04536"/>
    </source>
</evidence>
<evidence type="ECO:0000256" key="3">
    <source>
        <dbReference type="SAM" id="Phobius"/>
    </source>
</evidence>
<keyword evidence="4" id="KW-0732">Signal</keyword>
<dbReference type="EMBL" id="JADOTZ010000001">
    <property type="protein sequence ID" value="MBG6085589.1"/>
    <property type="molecule type" value="Genomic_DNA"/>
</dbReference>
<feature type="compositionally biased region" description="Polar residues" evidence="2">
    <location>
        <begin position="210"/>
        <end position="228"/>
    </location>
</feature>
<proteinExistence type="predicted"/>
<evidence type="ECO:0000256" key="4">
    <source>
        <dbReference type="SAM" id="SignalP"/>
    </source>
</evidence>
<accession>A0A931D6Z1</accession>
<evidence type="ECO:0000313" key="7">
    <source>
        <dbReference type="Proteomes" id="UP000625033"/>
    </source>
</evidence>
<evidence type="ECO:0000256" key="1">
    <source>
        <dbReference type="SAM" id="Coils"/>
    </source>
</evidence>